<dbReference type="SUPFAM" id="SSF51161">
    <property type="entry name" value="Trimeric LpxA-like enzymes"/>
    <property type="match status" value="1"/>
</dbReference>
<evidence type="ECO:0000313" key="1">
    <source>
        <dbReference type="EMBL" id="EIM29458.1"/>
    </source>
</evidence>
<name>I4YZR6_9HYPH</name>
<dbReference type="Gene3D" id="2.160.10.10">
    <property type="entry name" value="Hexapeptide repeat proteins"/>
    <property type="match status" value="1"/>
</dbReference>
<organism evidence="1 2">
    <name type="scientific">Microvirga lotononidis</name>
    <dbReference type="NCBI Taxonomy" id="864069"/>
    <lineage>
        <taxon>Bacteria</taxon>
        <taxon>Pseudomonadati</taxon>
        <taxon>Pseudomonadota</taxon>
        <taxon>Alphaproteobacteria</taxon>
        <taxon>Hyphomicrobiales</taxon>
        <taxon>Methylobacteriaceae</taxon>
        <taxon>Microvirga</taxon>
    </lineage>
</organism>
<dbReference type="PATRIC" id="fig|864069.3.peg.2124"/>
<dbReference type="eggNOG" id="ENOG5032UI8">
    <property type="taxonomic scope" value="Bacteria"/>
</dbReference>
<sequence>MNEADRRSDEARRRLEFLSVEETATLGERGVLLPDPGSVLVSPHVRLEEDVVLWPNVILQASSESRIAIGRGTNLFPGTRIVSSGGAVTIGTGAEIGEEGGFTIKAGPGDTIAIGNGARLLGSGSLTLSNWVGRGAQILGSIRCQNCTLGDGGTYRESDPDERGGVLKGSGVARGIEVPQGHVIQAFGLFSEAVMRRQSYFHPKG</sequence>
<evidence type="ECO:0008006" key="3">
    <source>
        <dbReference type="Google" id="ProtNLM"/>
    </source>
</evidence>
<dbReference type="HOGENOM" id="CLU_112411_0_0_5"/>
<dbReference type="AlphaFoldDB" id="I4YZR6"/>
<keyword evidence="2" id="KW-1185">Reference proteome</keyword>
<dbReference type="RefSeq" id="WP_009490923.1">
    <property type="nucleotide sequence ID" value="NZ_CP141048.1"/>
</dbReference>
<accession>I4YZR6</accession>
<dbReference type="InterPro" id="IPR011004">
    <property type="entry name" value="Trimer_LpxA-like_sf"/>
</dbReference>
<proteinExistence type="predicted"/>
<dbReference type="Proteomes" id="UP000003947">
    <property type="component" value="Unassembled WGS sequence"/>
</dbReference>
<evidence type="ECO:0000313" key="2">
    <source>
        <dbReference type="Proteomes" id="UP000003947"/>
    </source>
</evidence>
<dbReference type="OrthoDB" id="5504419at2"/>
<reference evidence="1 2" key="1">
    <citation type="submission" date="2012-02" db="EMBL/GenBank/DDBJ databases">
        <title>Improved High-Quality Draft sequence of Microvirga sp. WSM3557.</title>
        <authorList>
            <consortium name="US DOE Joint Genome Institute"/>
            <person name="Lucas S."/>
            <person name="Han J."/>
            <person name="Lapidus A."/>
            <person name="Cheng J.-F."/>
            <person name="Goodwin L."/>
            <person name="Pitluck S."/>
            <person name="Peters L."/>
            <person name="Zhang X."/>
            <person name="Detter J.C."/>
            <person name="Han C."/>
            <person name="Tapia R."/>
            <person name="Land M."/>
            <person name="Hauser L."/>
            <person name="Kyrpides N."/>
            <person name="Ivanova N."/>
            <person name="Pagani I."/>
            <person name="Brau L."/>
            <person name="Yates R."/>
            <person name="O'Hara G."/>
            <person name="Rui T."/>
            <person name="Howieson J."/>
            <person name="Reeve W."/>
            <person name="Woyke T."/>
        </authorList>
    </citation>
    <scope>NUCLEOTIDE SEQUENCE [LARGE SCALE GENOMIC DNA]</scope>
    <source>
        <strain evidence="1 2">WSM3557</strain>
    </source>
</reference>
<gene>
    <name evidence="1" type="ORF">MicloDRAFT_00019360</name>
</gene>
<protein>
    <recommendedName>
        <fullName evidence="3">Isoleucine patch superfamily enzyme, carbonic anhydrase/acetyltransferase</fullName>
    </recommendedName>
</protein>
<dbReference type="EMBL" id="JH660641">
    <property type="protein sequence ID" value="EIM29458.1"/>
    <property type="molecule type" value="Genomic_DNA"/>
</dbReference>